<dbReference type="InterPro" id="IPR003812">
    <property type="entry name" value="Fido"/>
</dbReference>
<evidence type="ECO:0000256" key="5">
    <source>
        <dbReference type="SAM" id="Coils"/>
    </source>
</evidence>
<evidence type="ECO:0000259" key="6">
    <source>
        <dbReference type="PROSITE" id="PS51459"/>
    </source>
</evidence>
<evidence type="ECO:0000256" key="4">
    <source>
        <dbReference type="PIRSR" id="PIRSR640198-2"/>
    </source>
</evidence>
<keyword evidence="4" id="KW-0067">ATP-binding</keyword>
<keyword evidence="2" id="KW-0804">Transcription</keyword>
<dbReference type="SMART" id="SM00420">
    <property type="entry name" value="HTH_DEOR"/>
    <property type="match status" value="1"/>
</dbReference>
<gene>
    <name evidence="7" type="ORF">CLV58_106226</name>
</gene>
<accession>A0A2T0T5W7</accession>
<feature type="binding site" evidence="4">
    <location>
        <begin position="319"/>
        <end position="320"/>
    </location>
    <ligand>
        <name>ATP</name>
        <dbReference type="ChEBI" id="CHEBI:30616"/>
    </ligand>
</feature>
<keyword evidence="1" id="KW-0805">Transcription regulation</keyword>
<dbReference type="GO" id="GO:0003700">
    <property type="term" value="F:DNA-binding transcription factor activity"/>
    <property type="evidence" value="ECO:0007669"/>
    <property type="project" value="InterPro"/>
</dbReference>
<dbReference type="InterPro" id="IPR001034">
    <property type="entry name" value="DeoR_HTH"/>
</dbReference>
<feature type="active site" evidence="3">
    <location>
        <position position="277"/>
    </location>
</feature>
<dbReference type="Pfam" id="PF02661">
    <property type="entry name" value="Fic"/>
    <property type="match status" value="1"/>
</dbReference>
<feature type="binding site" evidence="4">
    <location>
        <begin position="281"/>
        <end position="288"/>
    </location>
    <ligand>
        <name>ATP</name>
        <dbReference type="ChEBI" id="CHEBI:30616"/>
    </ligand>
</feature>
<comment type="caution">
    <text evidence="7">The sequence shown here is derived from an EMBL/GenBank/DDBJ whole genome shotgun (WGS) entry which is preliminary data.</text>
</comment>
<feature type="binding site" evidence="4">
    <location>
        <begin position="222"/>
        <end position="232"/>
    </location>
    <ligand>
        <name>ATP</name>
        <dbReference type="ChEBI" id="CHEBI:30616"/>
    </ligand>
</feature>
<protein>
    <submittedName>
        <fullName evidence="7">Fic family protein</fullName>
    </submittedName>
</protein>
<evidence type="ECO:0000313" key="8">
    <source>
        <dbReference type="Proteomes" id="UP000238375"/>
    </source>
</evidence>
<feature type="coiled-coil region" evidence="5">
    <location>
        <begin position="341"/>
        <end position="371"/>
    </location>
</feature>
<evidence type="ECO:0000256" key="1">
    <source>
        <dbReference type="ARBA" id="ARBA00023015"/>
    </source>
</evidence>
<dbReference type="InterPro" id="IPR036390">
    <property type="entry name" value="WH_DNA-bd_sf"/>
</dbReference>
<organism evidence="7 8">
    <name type="scientific">Spirosoma oryzae</name>
    <dbReference type="NCBI Taxonomy" id="1469603"/>
    <lineage>
        <taxon>Bacteria</taxon>
        <taxon>Pseudomonadati</taxon>
        <taxon>Bacteroidota</taxon>
        <taxon>Cytophagia</taxon>
        <taxon>Cytophagales</taxon>
        <taxon>Cytophagaceae</taxon>
        <taxon>Spirosoma</taxon>
    </lineage>
</organism>
<evidence type="ECO:0000313" key="7">
    <source>
        <dbReference type="EMBL" id="PRY41039.1"/>
    </source>
</evidence>
<dbReference type="SUPFAM" id="SSF140931">
    <property type="entry name" value="Fic-like"/>
    <property type="match status" value="1"/>
</dbReference>
<dbReference type="Proteomes" id="UP000238375">
    <property type="component" value="Unassembled WGS sequence"/>
</dbReference>
<feature type="domain" description="Fido" evidence="6">
    <location>
        <begin position="188"/>
        <end position="342"/>
    </location>
</feature>
<dbReference type="Pfam" id="PF08279">
    <property type="entry name" value="HTH_11"/>
    <property type="match status" value="1"/>
</dbReference>
<dbReference type="PROSITE" id="PS51459">
    <property type="entry name" value="FIDO"/>
    <property type="match status" value="1"/>
</dbReference>
<dbReference type="Gene3D" id="1.10.10.10">
    <property type="entry name" value="Winged helix-like DNA-binding domain superfamily/Winged helix DNA-binding domain"/>
    <property type="match status" value="1"/>
</dbReference>
<dbReference type="Gene3D" id="1.10.3290.10">
    <property type="entry name" value="Fido-like domain"/>
    <property type="match status" value="1"/>
</dbReference>
<dbReference type="PANTHER" id="PTHR13504:SF38">
    <property type="entry name" value="FIDO DOMAIN-CONTAINING PROTEIN"/>
    <property type="match status" value="1"/>
</dbReference>
<keyword evidence="4" id="KW-0547">Nucleotide-binding</keyword>
<name>A0A2T0T5W7_9BACT</name>
<reference evidence="7 8" key="1">
    <citation type="submission" date="2018-03" db="EMBL/GenBank/DDBJ databases">
        <title>Genomic Encyclopedia of Archaeal and Bacterial Type Strains, Phase II (KMG-II): from individual species to whole genera.</title>
        <authorList>
            <person name="Goeker M."/>
        </authorList>
    </citation>
    <scope>NUCLEOTIDE SEQUENCE [LARGE SCALE GENOMIC DNA]</scope>
    <source>
        <strain evidence="7 8">DSM 28354</strain>
    </source>
</reference>
<dbReference type="InterPro" id="IPR036597">
    <property type="entry name" value="Fido-like_dom_sf"/>
</dbReference>
<evidence type="ECO:0000256" key="2">
    <source>
        <dbReference type="ARBA" id="ARBA00023163"/>
    </source>
</evidence>
<dbReference type="AlphaFoldDB" id="A0A2T0T5W7"/>
<dbReference type="InterPro" id="IPR013196">
    <property type="entry name" value="HTH_11"/>
</dbReference>
<dbReference type="EMBL" id="PVTE01000006">
    <property type="protein sequence ID" value="PRY41039.1"/>
    <property type="molecule type" value="Genomic_DNA"/>
</dbReference>
<keyword evidence="5" id="KW-0175">Coiled coil</keyword>
<dbReference type="InterPro" id="IPR036388">
    <property type="entry name" value="WH-like_DNA-bd_sf"/>
</dbReference>
<keyword evidence="8" id="KW-1185">Reference proteome</keyword>
<proteinExistence type="predicted"/>
<dbReference type="GO" id="GO:0005524">
    <property type="term" value="F:ATP binding"/>
    <property type="evidence" value="ECO:0007669"/>
    <property type="project" value="UniProtKB-KW"/>
</dbReference>
<dbReference type="SUPFAM" id="SSF46785">
    <property type="entry name" value="Winged helix' DNA-binding domain"/>
    <property type="match status" value="1"/>
</dbReference>
<sequence>MKKIEPPPASQNMREWYDNLDDAERQFILLWAGMTGILRDIDDEYLYWDKVKYKKIAEIEGILDHRDLWMLVKNSRRKEYKKISIGRETFYFLHTERLHENLHQFDLNLGGTLGGQQPIGEADRHQYLLGSIMEESIASSQIEGAITSRVVAKEMLRKERPPRTVSERMIVNNYQAIQYIDAHKSDRLTVEGLLTVHRLMTEQTLDNAEEAGQFRQHDNIHVVDAIDGEVIHTPPASSSISVFATELCQFFNDESPDYFLHPVVKSSIIHFLIGYFHPFTDGNGRTARALFYWYMLRKGYWLTEYLSISRVIKDSRMQYYRAFQYAELDENDLTYFVLYQVKTLSKAYDELKNYLARKQKEKQAVLALQRTEHLSPRQAQIVEWVRQEPTTVLSAKEVENRLGVSNQTARTDIQALIKAGYLEELAINRKERNYIRGPRLSNPDHV</sequence>
<evidence type="ECO:0000256" key="3">
    <source>
        <dbReference type="PIRSR" id="PIRSR640198-1"/>
    </source>
</evidence>
<dbReference type="PANTHER" id="PTHR13504">
    <property type="entry name" value="FIDO DOMAIN-CONTAINING PROTEIN DDB_G0283145"/>
    <property type="match status" value="1"/>
</dbReference>
<dbReference type="InterPro" id="IPR040198">
    <property type="entry name" value="Fido_containing"/>
</dbReference>